<evidence type="ECO:0000313" key="1">
    <source>
        <dbReference type="EMBL" id="TKC99403.1"/>
    </source>
</evidence>
<dbReference type="PROSITE" id="PS51257">
    <property type="entry name" value="PROKAR_LIPOPROTEIN"/>
    <property type="match status" value="1"/>
</dbReference>
<keyword evidence="2" id="KW-1185">Reference proteome</keyword>
<evidence type="ECO:0000313" key="2">
    <source>
        <dbReference type="Proteomes" id="UP000309215"/>
    </source>
</evidence>
<dbReference type="OrthoDB" id="9825093at2"/>
<dbReference type="EMBL" id="SSMQ01000057">
    <property type="protein sequence ID" value="TKC99403.1"/>
    <property type="molecule type" value="Genomic_DNA"/>
</dbReference>
<protein>
    <recommendedName>
        <fullName evidence="3">Lipoprotein</fullName>
    </recommendedName>
</protein>
<proteinExistence type="predicted"/>
<dbReference type="RefSeq" id="WP_136934041.1">
    <property type="nucleotide sequence ID" value="NZ_SSMQ01000057.1"/>
</dbReference>
<organism evidence="1 2">
    <name type="scientific">Polyangium fumosum</name>
    <dbReference type="NCBI Taxonomy" id="889272"/>
    <lineage>
        <taxon>Bacteria</taxon>
        <taxon>Pseudomonadati</taxon>
        <taxon>Myxococcota</taxon>
        <taxon>Polyangia</taxon>
        <taxon>Polyangiales</taxon>
        <taxon>Polyangiaceae</taxon>
        <taxon>Polyangium</taxon>
    </lineage>
</organism>
<sequence>MKTRAFWIGLVALVMLAGCEDEPMRSTDVSTLDMLVSLDATDSGDGATVRVRISSPLGGLRLSDGDTLRLRMGGNPLTLREVEEDERPVYLADAASLSGDITLDLERRADRSIVDRVIPVPPPIGLTAEPLLGDAPLKLAWNAAPEGKHVLGLVVDGTCIKPLSRTLPNDVGQYEILQAELAPLDPAVPGPCPLQVTLARTATLQEPIAPPAMQIGLYALFMLSRTVDVSWTP</sequence>
<accession>A0A4U1IZ97</accession>
<comment type="caution">
    <text evidence="1">The sequence shown here is derived from an EMBL/GenBank/DDBJ whole genome shotgun (WGS) entry which is preliminary data.</text>
</comment>
<evidence type="ECO:0008006" key="3">
    <source>
        <dbReference type="Google" id="ProtNLM"/>
    </source>
</evidence>
<gene>
    <name evidence="1" type="ORF">E8A74_38175</name>
</gene>
<name>A0A4U1IZ97_9BACT</name>
<dbReference type="AlphaFoldDB" id="A0A4U1IZ97"/>
<reference evidence="1 2" key="1">
    <citation type="submission" date="2019-04" db="EMBL/GenBank/DDBJ databases">
        <authorList>
            <person name="Li Y."/>
            <person name="Wang J."/>
        </authorList>
    </citation>
    <scope>NUCLEOTIDE SEQUENCE [LARGE SCALE GENOMIC DNA]</scope>
    <source>
        <strain evidence="1 2">DSM 14668</strain>
    </source>
</reference>
<dbReference type="Proteomes" id="UP000309215">
    <property type="component" value="Unassembled WGS sequence"/>
</dbReference>